<dbReference type="Pfam" id="PF07027">
    <property type="entry name" value="DUF1318"/>
    <property type="match status" value="1"/>
</dbReference>
<keyword evidence="3" id="KW-1185">Reference proteome</keyword>
<dbReference type="InterPro" id="IPR008309">
    <property type="entry name" value="YdbL"/>
</dbReference>
<gene>
    <name evidence="2" type="ORF">SAMN05216241_102302</name>
</gene>
<feature type="chain" id="PRO_5011568865" description="DUF1318 domain-containing protein" evidence="1">
    <location>
        <begin position="21"/>
        <end position="114"/>
    </location>
</feature>
<dbReference type="STRING" id="1082479.SAMN05216241_102302"/>
<dbReference type="RefSeq" id="WP_090018924.1">
    <property type="nucleotide sequence ID" value="NZ_FNCE01000002.1"/>
</dbReference>
<feature type="signal peptide" evidence="1">
    <location>
        <begin position="1"/>
        <end position="20"/>
    </location>
</feature>
<accession>A0A1G7NTF2</accession>
<evidence type="ECO:0000313" key="3">
    <source>
        <dbReference type="Proteomes" id="UP000199415"/>
    </source>
</evidence>
<protein>
    <recommendedName>
        <fullName evidence="4">DUF1318 domain-containing protein</fullName>
    </recommendedName>
</protein>
<proteinExistence type="predicted"/>
<evidence type="ECO:0000313" key="2">
    <source>
        <dbReference type="EMBL" id="SDF77335.1"/>
    </source>
</evidence>
<dbReference type="EMBL" id="FNCE01000002">
    <property type="protein sequence ID" value="SDF77335.1"/>
    <property type="molecule type" value="Genomic_DNA"/>
</dbReference>
<keyword evidence="1" id="KW-0732">Signal</keyword>
<evidence type="ECO:0008006" key="4">
    <source>
        <dbReference type="Google" id="ProtNLM"/>
    </source>
</evidence>
<reference evidence="2 3" key="1">
    <citation type="submission" date="2016-10" db="EMBL/GenBank/DDBJ databases">
        <authorList>
            <person name="de Groot N.N."/>
        </authorList>
    </citation>
    <scope>NUCLEOTIDE SEQUENCE [LARGE SCALE GENOMIC DNA]</scope>
    <source>
        <strain evidence="2 3">DSM 25584</strain>
    </source>
</reference>
<sequence length="114" mass="12414">MLVRRHLLALVPAVLLAAVAAPVAGTPSLDSLRAQGVIAERYDGYVEIRVDDPPSGAKQVVDQVNAKRRQIYQERAKNQGVAPEAVGKVYAEQIVERAPDGTYFKKPDGSYVQK</sequence>
<dbReference type="OrthoDB" id="7277292at2"/>
<evidence type="ECO:0000256" key="1">
    <source>
        <dbReference type="SAM" id="SignalP"/>
    </source>
</evidence>
<dbReference type="AlphaFoldDB" id="A0A1G7NTF2"/>
<organism evidence="2 3">
    <name type="scientific">Limimonas halophila</name>
    <dbReference type="NCBI Taxonomy" id="1082479"/>
    <lineage>
        <taxon>Bacteria</taxon>
        <taxon>Pseudomonadati</taxon>
        <taxon>Pseudomonadota</taxon>
        <taxon>Alphaproteobacteria</taxon>
        <taxon>Rhodospirillales</taxon>
        <taxon>Rhodovibrionaceae</taxon>
        <taxon>Limimonas</taxon>
    </lineage>
</organism>
<dbReference type="Proteomes" id="UP000199415">
    <property type="component" value="Unassembled WGS sequence"/>
</dbReference>
<name>A0A1G7NTF2_9PROT</name>